<dbReference type="PANTHER" id="PTHR30146">
    <property type="entry name" value="LACI-RELATED TRANSCRIPTIONAL REPRESSOR"/>
    <property type="match status" value="1"/>
</dbReference>
<name>A0A7W5P6T7_9ACTN</name>
<keyword evidence="3" id="KW-0804">Transcription</keyword>
<accession>A0A7W5P6T7</accession>
<keyword evidence="6" id="KW-1185">Reference proteome</keyword>
<dbReference type="InterPro" id="IPR046335">
    <property type="entry name" value="LacI/GalR-like_sensor"/>
</dbReference>
<reference evidence="5 6" key="1">
    <citation type="submission" date="2020-08" db="EMBL/GenBank/DDBJ databases">
        <title>Sequencing the genomes of 1000 actinobacteria strains.</title>
        <authorList>
            <person name="Klenk H.-P."/>
        </authorList>
    </citation>
    <scope>NUCLEOTIDE SEQUENCE [LARGE SCALE GENOMIC DNA]</scope>
    <source>
        <strain evidence="5 6">DSM 11053</strain>
    </source>
</reference>
<dbReference type="GO" id="GO:0003700">
    <property type="term" value="F:DNA-binding transcription factor activity"/>
    <property type="evidence" value="ECO:0007669"/>
    <property type="project" value="TreeGrafter"/>
</dbReference>
<comment type="caution">
    <text evidence="5">The sequence shown here is derived from an EMBL/GenBank/DDBJ whole genome shotgun (WGS) entry which is preliminary data.</text>
</comment>
<dbReference type="GO" id="GO:0000976">
    <property type="term" value="F:transcription cis-regulatory region binding"/>
    <property type="evidence" value="ECO:0007669"/>
    <property type="project" value="TreeGrafter"/>
</dbReference>
<feature type="domain" description="HTH lacI-type" evidence="4">
    <location>
        <begin position="3"/>
        <end position="58"/>
    </location>
</feature>
<dbReference type="Pfam" id="PF00356">
    <property type="entry name" value="LacI"/>
    <property type="match status" value="1"/>
</dbReference>
<dbReference type="CDD" id="cd06267">
    <property type="entry name" value="PBP1_LacI_sugar_binding-like"/>
    <property type="match status" value="1"/>
</dbReference>
<proteinExistence type="predicted"/>
<dbReference type="InterPro" id="IPR028082">
    <property type="entry name" value="Peripla_BP_I"/>
</dbReference>
<evidence type="ECO:0000256" key="3">
    <source>
        <dbReference type="ARBA" id="ARBA00023163"/>
    </source>
</evidence>
<protein>
    <submittedName>
        <fullName evidence="5">LacI family transcriptional regulator</fullName>
    </submittedName>
</protein>
<dbReference type="InterPro" id="IPR000843">
    <property type="entry name" value="HTH_LacI"/>
</dbReference>
<keyword evidence="1" id="KW-0805">Transcription regulation</keyword>
<dbReference type="Proteomes" id="UP000565572">
    <property type="component" value="Unassembled WGS sequence"/>
</dbReference>
<dbReference type="SMART" id="SM00354">
    <property type="entry name" value="HTH_LACI"/>
    <property type="match status" value="1"/>
</dbReference>
<evidence type="ECO:0000313" key="6">
    <source>
        <dbReference type="Proteomes" id="UP000565572"/>
    </source>
</evidence>
<sequence>MVVTRSDVAREAGVSPAVVSYVLNNGPRPASAQARARVLDAVQKLGYRPNAIASALRAGSTRTVGFLTPNRGNPFFGALAEAVEQNLNDQGYLMLAANTHGYQPDELKLLRTFVDRRVDGLIISGGTTLVGPTLQEVEQPVLVFDDPGSWAGCSSVQPEDHLDAAAAVDHLQNHGHDLIACVVGPPRIGSEARRLAGWRAQQRLRGVYAGDELVAFADQSEAGGDQAARLLLSDHGRPATLHGRRPTALFVASDVQAIGVLWACHELGVRVPEDVAVVSMGGTRAAAYSIPTLTTVRQDVVYLATTGCTQLLRLVADPLTPQTHLRVRGNLVVGQTCGCTVAGSG</sequence>
<dbReference type="InterPro" id="IPR010982">
    <property type="entry name" value="Lambda_DNA-bd_dom_sf"/>
</dbReference>
<evidence type="ECO:0000313" key="5">
    <source>
        <dbReference type="EMBL" id="MBB3326870.1"/>
    </source>
</evidence>
<dbReference type="SUPFAM" id="SSF53822">
    <property type="entry name" value="Periplasmic binding protein-like I"/>
    <property type="match status" value="1"/>
</dbReference>
<dbReference type="EMBL" id="JACHZG010000001">
    <property type="protein sequence ID" value="MBB3326870.1"/>
    <property type="molecule type" value="Genomic_DNA"/>
</dbReference>
<evidence type="ECO:0000256" key="1">
    <source>
        <dbReference type="ARBA" id="ARBA00023015"/>
    </source>
</evidence>
<organism evidence="5 6">
    <name type="scientific">Microlunatus antarcticus</name>
    <dbReference type="NCBI Taxonomy" id="53388"/>
    <lineage>
        <taxon>Bacteria</taxon>
        <taxon>Bacillati</taxon>
        <taxon>Actinomycetota</taxon>
        <taxon>Actinomycetes</taxon>
        <taxon>Propionibacteriales</taxon>
        <taxon>Propionibacteriaceae</taxon>
        <taxon>Microlunatus</taxon>
    </lineage>
</organism>
<dbReference type="SUPFAM" id="SSF47413">
    <property type="entry name" value="lambda repressor-like DNA-binding domains"/>
    <property type="match status" value="1"/>
</dbReference>
<evidence type="ECO:0000256" key="2">
    <source>
        <dbReference type="ARBA" id="ARBA00023125"/>
    </source>
</evidence>
<dbReference type="RefSeq" id="WP_183337735.1">
    <property type="nucleotide sequence ID" value="NZ_JACHZG010000001.1"/>
</dbReference>
<dbReference type="Gene3D" id="3.40.50.2300">
    <property type="match status" value="2"/>
</dbReference>
<dbReference type="CDD" id="cd01392">
    <property type="entry name" value="HTH_LacI"/>
    <property type="match status" value="1"/>
</dbReference>
<dbReference type="PROSITE" id="PS50932">
    <property type="entry name" value="HTH_LACI_2"/>
    <property type="match status" value="1"/>
</dbReference>
<dbReference type="AlphaFoldDB" id="A0A7W5P6T7"/>
<keyword evidence="2" id="KW-0238">DNA-binding</keyword>
<dbReference type="Pfam" id="PF13377">
    <property type="entry name" value="Peripla_BP_3"/>
    <property type="match status" value="1"/>
</dbReference>
<dbReference type="Gene3D" id="1.10.260.40">
    <property type="entry name" value="lambda repressor-like DNA-binding domains"/>
    <property type="match status" value="1"/>
</dbReference>
<gene>
    <name evidence="5" type="ORF">FHX39_001814</name>
</gene>
<dbReference type="PANTHER" id="PTHR30146:SF109">
    <property type="entry name" value="HTH-TYPE TRANSCRIPTIONAL REGULATOR GALS"/>
    <property type="match status" value="1"/>
</dbReference>
<evidence type="ECO:0000259" key="4">
    <source>
        <dbReference type="PROSITE" id="PS50932"/>
    </source>
</evidence>